<reference evidence="1" key="1">
    <citation type="submission" date="2022-08" db="EMBL/GenBank/DDBJ databases">
        <authorList>
            <person name="Kallberg Y."/>
            <person name="Tangrot J."/>
            <person name="Rosling A."/>
        </authorList>
    </citation>
    <scope>NUCLEOTIDE SEQUENCE</scope>
    <source>
        <strain evidence="1">Wild A</strain>
    </source>
</reference>
<name>A0A9W4WWQ1_9GLOM</name>
<dbReference type="OrthoDB" id="2461643at2759"/>
<dbReference type="AlphaFoldDB" id="A0A9W4WWQ1"/>
<keyword evidence="2" id="KW-1185">Reference proteome</keyword>
<organism evidence="1 2">
    <name type="scientific">Funneliformis geosporum</name>
    <dbReference type="NCBI Taxonomy" id="1117311"/>
    <lineage>
        <taxon>Eukaryota</taxon>
        <taxon>Fungi</taxon>
        <taxon>Fungi incertae sedis</taxon>
        <taxon>Mucoromycota</taxon>
        <taxon>Glomeromycotina</taxon>
        <taxon>Glomeromycetes</taxon>
        <taxon>Glomerales</taxon>
        <taxon>Glomeraceae</taxon>
        <taxon>Funneliformis</taxon>
    </lineage>
</organism>
<sequence length="196" mass="22846">KYDTRRSDYPTHYGPMSSSRIDYVWSSVDVISNFIDVKNNKRNIPLKKVYDYDKMTENNWSAFANKTDTLANGCYLRCLNNKTVFNQNMLNQFWDLFQNCIIKAADSIIPSHQSKGHHTLKRPPLLSKLYKNLKLLYKLKRLVKKMEVTSCLPQHWSTLVEKFYTIMNDFGIGYVRIPPDPTTIVAKSTALIYICC</sequence>
<proteinExistence type="predicted"/>
<dbReference type="EMBL" id="CAMKVN010007347">
    <property type="protein sequence ID" value="CAI2191359.1"/>
    <property type="molecule type" value="Genomic_DNA"/>
</dbReference>
<protein>
    <submittedName>
        <fullName evidence="1">1446_t:CDS:1</fullName>
    </submittedName>
</protein>
<feature type="non-terminal residue" evidence="1">
    <location>
        <position position="196"/>
    </location>
</feature>
<evidence type="ECO:0000313" key="2">
    <source>
        <dbReference type="Proteomes" id="UP001153678"/>
    </source>
</evidence>
<gene>
    <name evidence="1" type="ORF">FWILDA_LOCUS15034</name>
</gene>
<dbReference type="Proteomes" id="UP001153678">
    <property type="component" value="Unassembled WGS sequence"/>
</dbReference>
<accession>A0A9W4WWQ1</accession>
<comment type="caution">
    <text evidence="1">The sequence shown here is derived from an EMBL/GenBank/DDBJ whole genome shotgun (WGS) entry which is preliminary data.</text>
</comment>
<evidence type="ECO:0000313" key="1">
    <source>
        <dbReference type="EMBL" id="CAI2191359.1"/>
    </source>
</evidence>